<name>A0A437A4S4_ARTFL</name>
<dbReference type="Proteomes" id="UP000283090">
    <property type="component" value="Unassembled WGS sequence"/>
</dbReference>
<reference evidence="1 2" key="1">
    <citation type="submission" date="2019-01" db="EMBL/GenBank/DDBJ databases">
        <title>Intercellular communication is required for trap formation in the nematode-trapping fungus Duddingtonia flagrans.</title>
        <authorList>
            <person name="Youssar L."/>
            <person name="Wernet V."/>
            <person name="Hensel N."/>
            <person name="Hildebrandt H.-G."/>
            <person name="Fischer R."/>
        </authorList>
    </citation>
    <scope>NUCLEOTIDE SEQUENCE [LARGE SCALE GENOMIC DNA]</scope>
    <source>
        <strain evidence="1 2">CBS H-5679</strain>
    </source>
</reference>
<dbReference type="VEuPathDB" id="FungiDB:DFL_004473"/>
<protein>
    <submittedName>
        <fullName evidence="1">Uncharacterized protein</fullName>
    </submittedName>
</protein>
<gene>
    <name evidence="1" type="ORF">DFL_004473</name>
</gene>
<proteinExistence type="predicted"/>
<comment type="caution">
    <text evidence="1">The sequence shown here is derived from an EMBL/GenBank/DDBJ whole genome shotgun (WGS) entry which is preliminary data.</text>
</comment>
<dbReference type="AlphaFoldDB" id="A0A437A4S4"/>
<dbReference type="RefSeq" id="XP_067491728.1">
    <property type="nucleotide sequence ID" value="XM_067633573.1"/>
</dbReference>
<accession>A0A437A4S4</accession>
<evidence type="ECO:0000313" key="1">
    <source>
        <dbReference type="EMBL" id="RVD86184.1"/>
    </source>
</evidence>
<dbReference type="OrthoDB" id="5341221at2759"/>
<dbReference type="EMBL" id="SAEB01000006">
    <property type="protein sequence ID" value="RVD86184.1"/>
    <property type="molecule type" value="Genomic_DNA"/>
</dbReference>
<dbReference type="GeneID" id="93586784"/>
<organism evidence="1 2">
    <name type="scientific">Arthrobotrys flagrans</name>
    <name type="common">Nematode-trapping fungus</name>
    <name type="synonym">Trichothecium flagrans</name>
    <dbReference type="NCBI Taxonomy" id="97331"/>
    <lineage>
        <taxon>Eukaryota</taxon>
        <taxon>Fungi</taxon>
        <taxon>Dikarya</taxon>
        <taxon>Ascomycota</taxon>
        <taxon>Pezizomycotina</taxon>
        <taxon>Orbiliomycetes</taxon>
        <taxon>Orbiliales</taxon>
        <taxon>Orbiliaceae</taxon>
        <taxon>Arthrobotrys</taxon>
    </lineage>
</organism>
<keyword evidence="2" id="KW-1185">Reference proteome</keyword>
<evidence type="ECO:0000313" key="2">
    <source>
        <dbReference type="Proteomes" id="UP000283090"/>
    </source>
</evidence>
<sequence length="1181" mass="133920">MTDDNDINLEILKSLSPIEKQQIKEAYNRGASLLDKEEEISRNPVHQDPDFEWDQLEESVSIRTNVRGLVPRTIEILREMERDDVVGDPRSYIAVFRSILKSDGTRDYDSTVLRTYISKEENHLYFPWPGELPAGAQYRDWIYQCWLRGSQPTMDGSNGKMRVPLKYITIEGISNQDTLATFKAVEREWESRSLDTGIEGGLALTREDIDPKLAKSTPDSVSYFKFVVFSILSGLHELSPVVEMLSTFPNTFYQHQVSTIRFKVEGDGGSANVLLELELPIEHKYAGFNPTDNVVTLQTLGSSLQVGTSFNLIRHPSRPDIERTSYGWQGERSSNPGSTFSRSGVQYKETGYRFAISGLEKHLVFEGYLIGAAATQVLQDFSEKEVDQEMHHVLYSAWLHTAGQVALSEVTFASVHPQSRNKLKEIRNKQKPAGISQGQWDDKITVFEELNMNFGEILQILSDTREGRILGNLLQRYGDHLGISRISRLEIGIYTAPGSKKRKGKPFILVGFGQRLKTDFPNTQLAQAGDINPGTQSWKSDIPTWLLSVSAGSIEGIYSEAMQRGAYVNSVAEIEHLFLGGQTDSELAYTPEELQLLVSNYQFTDKSDSVVPRPVADQLNYLYNLQQPAMNGNRRAFPEFFFDSTLFQPYNWVTKNWKITYDSVRIRRAPASAGNTNWGDTSQYDLLINLHFGFVVVASQPKTLNGHAMELENTLYAAWHYLHITRSYSYDTFAKKTICTHGPRYFFIFDVQHSTRLIIEEIYKQRSLEKSEALILTGADILNQPFRRNSAYLMLGTEGNFENLRDFLALLGSPDLIGISRLATRYYGTQHMLCRTAVKHIVIRWISTPEAEELRPELFLSLRENTNGRPSTRRIHDAGPDQIFALTQLVEPAVFGRTVQILDRLRVKMPVNTDSESGGSTWDVLRLKKDTSCPQRSLQLLDSGMLNSNLREFKKAITKPYRQFQMKSRIEDRSYVYLLYQSVNPRAYGHLIMQALPTIADGSNQGVEQLSEIYLNAWEAGSKGSSRRLGPLRLVTFLELSPETQSIARLLSQALRTGQDANSQGLDIKLRVTLHGQVMAERLPREIAEYWNQRAGIWHRIAWQVLTGTPEILGLAHSLRVRASRSAVAEPGIQQQYYIHTVYLESSKDGSGVQCVVYLTKQTHQKGDIDKVEDDDDDKET</sequence>